<dbReference type="EMBL" id="JNBS01000358">
    <property type="protein sequence ID" value="OQS06315.1"/>
    <property type="molecule type" value="Genomic_DNA"/>
</dbReference>
<gene>
    <name evidence="3" type="ORF">THRCLA_01644</name>
</gene>
<feature type="transmembrane region" description="Helical" evidence="2">
    <location>
        <begin position="658"/>
        <end position="680"/>
    </location>
</feature>
<feature type="transmembrane region" description="Helical" evidence="2">
    <location>
        <begin position="725"/>
        <end position="750"/>
    </location>
</feature>
<dbReference type="OrthoDB" id="347244at2759"/>
<sequence length="892" mass="101932">MDKDELDLDAFLSDASVPLPDLSVEHGAIDAITSTTASIPSYVQDFDVVVPAAEVVVGVVPLEVIQAQEAELEAERIQKAKIEAQAYVERESLIAFKEKQTKERLQEQAHTHKLELAKRELQSMQVVHLQSKRLVQVFHQAEIHMKNVLNQQQAHVQNTYGAAETHIPIQARRYRAEWIKIPQPVEFHVHMLRAPKDKLPQGHYVILATVYDRLGGSPISWSVTGERGAGSDYPGITKPNFHRGHFYNTELMVNQSIYCVCPSEIDLRPANVVIFEIYLLSGVSAMHDTVVGWAALPICTTEFSILEGRFKIPFLRGDIDHTISKYYDIEHMYTMDLSAWLCNVYITVKHLPRERLDKTGVLQREFDVELDFMNQLLKLESADRELLVQKEYNADGPVQQTTKQAFYNQVTWGQSAATIQRRNHKRKSSSKVLPSNPEDIANAEEICASDDLKPKKPVHRSWHSWFRRKKHSSKHIQVASKNKEDTINLIEKESPREDEEPDINEPVKENPGNSMHMWEAFTFTTNKYLDETVAKHQRFAVYRKLRYLRQELFADLGFKKSGTLSFWLMICLLLVALWLRIYVHYLGQWLYLRSSNVPVFAFEPYLTTCVLKYIWNTVPSTTEIGCICIGVLFNMFTFIVFMLIAFVCQRFIGEFPELGSRFIACFGFGTVLDPILIFLIDLLEHNYSCNDLPECADSSSASCKCYEGDAFKLYSRYVKSEGSGIVGAVLTLLLYGILFCTAAVLFYTYLLHLHMNGRMLDIYRRIHARNGSFFVPHDFEVSAAEVSKLCERASKWKSIRGATRKTAVCDYELRDPIDPSFVEVTTHIAIFTLELDGSRQLYRHFIKNPDGEILEVFGTLSDSFGSQYAALETALFQTQPEDEVAPSTFDIV</sequence>
<dbReference type="InterPro" id="IPR031390">
    <property type="entry name" value="OFCC1"/>
</dbReference>
<keyword evidence="2" id="KW-0812">Transmembrane</keyword>
<keyword evidence="2" id="KW-1133">Transmembrane helix</keyword>
<keyword evidence="1" id="KW-0175">Coiled coil</keyword>
<protein>
    <submittedName>
        <fullName evidence="3">Uncharacterized protein</fullName>
    </submittedName>
</protein>
<keyword evidence="4" id="KW-1185">Reference proteome</keyword>
<organism evidence="3 4">
    <name type="scientific">Thraustotheca clavata</name>
    <dbReference type="NCBI Taxonomy" id="74557"/>
    <lineage>
        <taxon>Eukaryota</taxon>
        <taxon>Sar</taxon>
        <taxon>Stramenopiles</taxon>
        <taxon>Oomycota</taxon>
        <taxon>Saprolegniomycetes</taxon>
        <taxon>Saprolegniales</taxon>
        <taxon>Achlyaceae</taxon>
        <taxon>Thraustotheca</taxon>
    </lineage>
</organism>
<keyword evidence="2" id="KW-0472">Membrane</keyword>
<name>A0A1W0A7V9_9STRA</name>
<accession>A0A1W0A7V9</accession>
<dbReference type="PANTHER" id="PTHR33862">
    <property type="entry name" value="OROFACIAL CLEFT 1 CANDIDATE GENE 1 PROTEIN"/>
    <property type="match status" value="1"/>
</dbReference>
<feature type="coiled-coil region" evidence="1">
    <location>
        <begin position="65"/>
        <end position="122"/>
    </location>
</feature>
<dbReference type="Proteomes" id="UP000243217">
    <property type="component" value="Unassembled WGS sequence"/>
</dbReference>
<feature type="transmembrane region" description="Helical" evidence="2">
    <location>
        <begin position="564"/>
        <end position="583"/>
    </location>
</feature>
<evidence type="ECO:0000313" key="4">
    <source>
        <dbReference type="Proteomes" id="UP000243217"/>
    </source>
</evidence>
<evidence type="ECO:0000256" key="1">
    <source>
        <dbReference type="SAM" id="Coils"/>
    </source>
</evidence>
<comment type="caution">
    <text evidence="3">The sequence shown here is derived from an EMBL/GenBank/DDBJ whole genome shotgun (WGS) entry which is preliminary data.</text>
</comment>
<evidence type="ECO:0000256" key="2">
    <source>
        <dbReference type="SAM" id="Phobius"/>
    </source>
</evidence>
<dbReference type="AlphaFoldDB" id="A0A1W0A7V9"/>
<reference evidence="3 4" key="1">
    <citation type="journal article" date="2014" name="Genome Biol. Evol.">
        <title>The secreted proteins of Achlya hypogyna and Thraustotheca clavata identify the ancestral oomycete secretome and reveal gene acquisitions by horizontal gene transfer.</title>
        <authorList>
            <person name="Misner I."/>
            <person name="Blouin N."/>
            <person name="Leonard G."/>
            <person name="Richards T.A."/>
            <person name="Lane C.E."/>
        </authorList>
    </citation>
    <scope>NUCLEOTIDE SEQUENCE [LARGE SCALE GENOMIC DNA]</scope>
    <source>
        <strain evidence="3 4">ATCC 34112</strain>
    </source>
</reference>
<dbReference type="PANTHER" id="PTHR33862:SF3">
    <property type="entry name" value="OROFACIAL CLEFT 1 CANDIDATE GENE 1 PROTEIN"/>
    <property type="match status" value="1"/>
</dbReference>
<proteinExistence type="predicted"/>
<feature type="transmembrane region" description="Helical" evidence="2">
    <location>
        <begin position="621"/>
        <end position="646"/>
    </location>
</feature>
<evidence type="ECO:0000313" key="3">
    <source>
        <dbReference type="EMBL" id="OQS06315.1"/>
    </source>
</evidence>